<comment type="subcellular location">
    <subcellularLocation>
        <location evidence="1">Cell membrane</location>
        <topology evidence="1">Multi-pass membrane protein</topology>
    </subcellularLocation>
</comment>
<keyword evidence="4 7" id="KW-0812">Transmembrane</keyword>
<feature type="transmembrane region" description="Helical" evidence="7">
    <location>
        <begin position="434"/>
        <end position="458"/>
    </location>
</feature>
<organism evidence="8 9">
    <name type="scientific">SAR324 cluster bacterium</name>
    <dbReference type="NCBI Taxonomy" id="2024889"/>
    <lineage>
        <taxon>Bacteria</taxon>
        <taxon>Deltaproteobacteria</taxon>
        <taxon>SAR324 cluster</taxon>
    </lineage>
</organism>
<dbReference type="Pfam" id="PF03916">
    <property type="entry name" value="NrfD"/>
    <property type="match status" value="1"/>
</dbReference>
<feature type="transmembrane region" description="Helical" evidence="7">
    <location>
        <begin position="175"/>
        <end position="200"/>
    </location>
</feature>
<name>A0A432G6B7_9DELT</name>
<feature type="transmembrane region" description="Helical" evidence="7">
    <location>
        <begin position="316"/>
        <end position="337"/>
    </location>
</feature>
<feature type="transmembrane region" description="Helical" evidence="7">
    <location>
        <begin position="397"/>
        <end position="414"/>
    </location>
</feature>
<evidence type="ECO:0000256" key="4">
    <source>
        <dbReference type="ARBA" id="ARBA00022692"/>
    </source>
</evidence>
<dbReference type="Proteomes" id="UP000286732">
    <property type="component" value="Unassembled WGS sequence"/>
</dbReference>
<dbReference type="GO" id="GO:0005886">
    <property type="term" value="C:plasma membrane"/>
    <property type="evidence" value="ECO:0007669"/>
    <property type="project" value="UniProtKB-SubCell"/>
</dbReference>
<gene>
    <name evidence="8" type="ORF">DSY98_06015</name>
</gene>
<evidence type="ECO:0000313" key="9">
    <source>
        <dbReference type="Proteomes" id="UP000286732"/>
    </source>
</evidence>
<evidence type="ECO:0000256" key="2">
    <source>
        <dbReference type="ARBA" id="ARBA00008929"/>
    </source>
</evidence>
<evidence type="ECO:0000256" key="1">
    <source>
        <dbReference type="ARBA" id="ARBA00004651"/>
    </source>
</evidence>
<feature type="transmembrane region" description="Helical" evidence="7">
    <location>
        <begin position="126"/>
        <end position="155"/>
    </location>
</feature>
<comment type="caution">
    <text evidence="8">The sequence shown here is derived from an EMBL/GenBank/DDBJ whole genome shotgun (WGS) entry which is preliminary data.</text>
</comment>
<dbReference type="PANTHER" id="PTHR43044">
    <property type="match status" value="1"/>
</dbReference>
<keyword evidence="5 7" id="KW-1133">Transmembrane helix</keyword>
<accession>A0A432G6B7</accession>
<keyword evidence="3" id="KW-1003">Cell membrane</keyword>
<feature type="transmembrane region" description="Helical" evidence="7">
    <location>
        <begin position="90"/>
        <end position="114"/>
    </location>
</feature>
<sequence length="488" mass="55039">MGITAEYNTTAGRVVIDENEGHPGIKATTLSYGQINDEMLAMLDKPHPSYYLLLLGFLMALGLGVLSFAIQVDVGIGYSGISHPIAWGFYITNFVFWIGIGHAGTLISAVFYLTRAPWRTAIYRSAEAMTVFAVFTAGLFPLVHIGRPWLAFWLIPYPNERMLWVNFKSPLLWDVFAVTTYMSVSIMFFLLGLIPDLAILRDEAARKGKKLKALLYAPMALAGRGTNHQWVHYMRGYLIFAALATPLVFSVHSIVSWDFAMSSVPGWHTTIFAPYFVAGAIFSGLSMVLTVLIPIRAVFGLQDYITNHVIQSVSKMIIFTSIIVGYAYAAEFFIGYYSGSPFERAIFYYRPFGEMQSWTLLGENQINFPQIAFWLMVFCNVIAPIPLWRWKIRNNPLAVWIITILINIGMWFERFNIIGSSLQHEYDPASWGEYWPTIVEVGVTIGSFGFFFTLFTLFAKSLPPMAIMELKEGTNPPMKHAAKKDINE</sequence>
<feature type="transmembrane region" description="Helical" evidence="7">
    <location>
        <begin position="275"/>
        <end position="295"/>
    </location>
</feature>
<reference evidence="8 9" key="1">
    <citation type="submission" date="2018-06" db="EMBL/GenBank/DDBJ databases">
        <title>Combined omics and stable isotope probing to characterize newly discovered Mariana Back-Arc vent microbial communities.</title>
        <authorList>
            <person name="Trembath-Reichert E."/>
            <person name="Huber J.A."/>
        </authorList>
    </citation>
    <scope>NUCLEOTIDE SEQUENCE [LARGE SCALE GENOMIC DNA]</scope>
    <source>
        <strain evidence="8">MAG 63_2</strain>
    </source>
</reference>
<comment type="similarity">
    <text evidence="2">Belongs to the NrfD family.</text>
</comment>
<dbReference type="EMBL" id="QNZM01000233">
    <property type="protein sequence ID" value="RTZ79333.1"/>
    <property type="molecule type" value="Genomic_DNA"/>
</dbReference>
<evidence type="ECO:0000256" key="5">
    <source>
        <dbReference type="ARBA" id="ARBA00022989"/>
    </source>
</evidence>
<dbReference type="AlphaFoldDB" id="A0A432G6B7"/>
<feature type="transmembrane region" description="Helical" evidence="7">
    <location>
        <begin position="371"/>
        <end position="390"/>
    </location>
</feature>
<dbReference type="InterPro" id="IPR005614">
    <property type="entry name" value="NrfD-like"/>
</dbReference>
<proteinExistence type="inferred from homology"/>
<feature type="transmembrane region" description="Helical" evidence="7">
    <location>
        <begin position="237"/>
        <end position="255"/>
    </location>
</feature>
<feature type="transmembrane region" description="Helical" evidence="7">
    <location>
        <begin position="50"/>
        <end position="70"/>
    </location>
</feature>
<dbReference type="PANTHER" id="PTHR43044:SF2">
    <property type="entry name" value="POLYSULPHIDE REDUCTASE NRFD"/>
    <property type="match status" value="1"/>
</dbReference>
<keyword evidence="6 7" id="KW-0472">Membrane</keyword>
<evidence type="ECO:0000256" key="7">
    <source>
        <dbReference type="SAM" id="Phobius"/>
    </source>
</evidence>
<evidence type="ECO:0000256" key="3">
    <source>
        <dbReference type="ARBA" id="ARBA00022475"/>
    </source>
</evidence>
<evidence type="ECO:0000256" key="6">
    <source>
        <dbReference type="ARBA" id="ARBA00023136"/>
    </source>
</evidence>
<evidence type="ECO:0000313" key="8">
    <source>
        <dbReference type="EMBL" id="RTZ79333.1"/>
    </source>
</evidence>
<protein>
    <submittedName>
        <fullName evidence="8">Hydrogenase</fullName>
    </submittedName>
</protein>